<evidence type="ECO:0000313" key="4">
    <source>
        <dbReference type="Proteomes" id="UP000308730"/>
    </source>
</evidence>
<dbReference type="PANTHER" id="PTHR34826">
    <property type="entry name" value="UPF0590 PROTEIN C409.17C"/>
    <property type="match status" value="1"/>
</dbReference>
<accession>A0A4S4MLB4</accession>
<feature type="region of interest" description="Disordered" evidence="1">
    <location>
        <begin position="257"/>
        <end position="289"/>
    </location>
</feature>
<comment type="caution">
    <text evidence="3">The sequence shown here is derived from an EMBL/GenBank/DDBJ whole genome shotgun (WGS) entry which is preliminary data.</text>
</comment>
<dbReference type="Proteomes" id="UP000308730">
    <property type="component" value="Unassembled WGS sequence"/>
</dbReference>
<sequence length="289" mass="32120">MHRLRILAGPSFSSLTKISANAASGFPIRTDAFEGEVAIFLKGFADTDGKVGESNYFDAEEREGVTWSVQVQVRREAIPWGFTAVTSFMQYLDPTLEQDLTSPTPWALSPFITTMPYFEHTRLNSEEEKVEAKTFPPPKPVGENVSALRFTRDDPEIEGGVNRKTYFQSAAHRKTVEFGPQDVITADFCWGYLNFTPDGISARIPGGFTLDLMKYWDGLPVRFVCCERIPKGELVDGKPWGKVLWCLAIEAVDKEGLPNAQEAKKDETTGAPTTEATEKGQKQKETPPA</sequence>
<feature type="compositionally biased region" description="Basic and acidic residues" evidence="1">
    <location>
        <begin position="276"/>
        <end position="289"/>
    </location>
</feature>
<dbReference type="OrthoDB" id="2119945at2759"/>
<organism evidence="3 4">
    <name type="scientific">Antrodiella citrinella</name>
    <dbReference type="NCBI Taxonomy" id="2447956"/>
    <lineage>
        <taxon>Eukaryota</taxon>
        <taxon>Fungi</taxon>
        <taxon>Dikarya</taxon>
        <taxon>Basidiomycota</taxon>
        <taxon>Agaricomycotina</taxon>
        <taxon>Agaricomycetes</taxon>
        <taxon>Polyporales</taxon>
        <taxon>Steccherinaceae</taxon>
        <taxon>Antrodiella</taxon>
    </lineage>
</organism>
<gene>
    <name evidence="3" type="ORF">EUX98_g7649</name>
</gene>
<dbReference type="PANTHER" id="PTHR34826:SF2">
    <property type="entry name" value="UPF0590 PROTEIN C409.17C"/>
    <property type="match status" value="1"/>
</dbReference>
<keyword evidence="4" id="KW-1185">Reference proteome</keyword>
<protein>
    <recommendedName>
        <fullName evidence="2">Domain of unknown function at the cortex 1 domain-containing protein</fullName>
    </recommendedName>
</protein>
<dbReference type="Pfam" id="PF08588">
    <property type="entry name" value="Duc1"/>
    <property type="match status" value="1"/>
</dbReference>
<evidence type="ECO:0000313" key="3">
    <source>
        <dbReference type="EMBL" id="THH26539.1"/>
    </source>
</evidence>
<evidence type="ECO:0000256" key="1">
    <source>
        <dbReference type="SAM" id="MobiDB-lite"/>
    </source>
</evidence>
<dbReference type="AlphaFoldDB" id="A0A4S4MLB4"/>
<name>A0A4S4MLB4_9APHY</name>
<feature type="compositionally biased region" description="Basic and acidic residues" evidence="1">
    <location>
        <begin position="257"/>
        <end position="268"/>
    </location>
</feature>
<dbReference type="InterPro" id="IPR013897">
    <property type="entry name" value="Duc1"/>
</dbReference>
<feature type="domain" description="Domain of unknown function at the cortex 1" evidence="2">
    <location>
        <begin position="3"/>
        <end position="231"/>
    </location>
</feature>
<dbReference type="EMBL" id="SGPM01000337">
    <property type="protein sequence ID" value="THH26539.1"/>
    <property type="molecule type" value="Genomic_DNA"/>
</dbReference>
<reference evidence="3 4" key="1">
    <citation type="submission" date="2019-02" db="EMBL/GenBank/DDBJ databases">
        <title>Genome sequencing of the rare red list fungi Antrodiella citrinella (Flaviporus citrinellus).</title>
        <authorList>
            <person name="Buettner E."/>
            <person name="Kellner H."/>
        </authorList>
    </citation>
    <scope>NUCLEOTIDE SEQUENCE [LARGE SCALE GENOMIC DNA]</scope>
    <source>
        <strain evidence="3 4">DSM 108506</strain>
    </source>
</reference>
<evidence type="ECO:0000259" key="2">
    <source>
        <dbReference type="Pfam" id="PF08588"/>
    </source>
</evidence>
<proteinExistence type="predicted"/>